<protein>
    <recommendedName>
        <fullName evidence="3">TnsA endonuclease N-terminal domain-containing protein</fullName>
    </recommendedName>
</protein>
<gene>
    <name evidence="1" type="ORF">WKW82_29570</name>
</gene>
<keyword evidence="2" id="KW-1185">Reference proteome</keyword>
<reference evidence="1 2" key="1">
    <citation type="submission" date="2024-03" db="EMBL/GenBank/DDBJ databases">
        <title>Novel species of the genus Variovorax.</title>
        <authorList>
            <person name="Liu Q."/>
            <person name="Xin Y.-H."/>
        </authorList>
    </citation>
    <scope>NUCLEOTIDE SEQUENCE [LARGE SCALE GENOMIC DNA]</scope>
    <source>
        <strain evidence="1 2">KACC 18900</strain>
    </source>
</reference>
<dbReference type="RefSeq" id="WP_340346278.1">
    <property type="nucleotide sequence ID" value="NZ_JBBKZT010000017.1"/>
</dbReference>
<evidence type="ECO:0000313" key="2">
    <source>
        <dbReference type="Proteomes" id="UP001385892"/>
    </source>
</evidence>
<organism evidence="1 2">
    <name type="scientific">Variovorax rhizosphaerae</name>
    <dbReference type="NCBI Taxonomy" id="1836200"/>
    <lineage>
        <taxon>Bacteria</taxon>
        <taxon>Pseudomonadati</taxon>
        <taxon>Pseudomonadota</taxon>
        <taxon>Betaproteobacteria</taxon>
        <taxon>Burkholderiales</taxon>
        <taxon>Comamonadaceae</taxon>
        <taxon>Variovorax</taxon>
    </lineage>
</organism>
<accession>A0ABU8WTG3</accession>
<name>A0ABU8WTG3_9BURK</name>
<proteinExistence type="predicted"/>
<comment type="caution">
    <text evidence="1">The sequence shown here is derived from an EMBL/GenBank/DDBJ whole genome shotgun (WGS) entry which is preliminary data.</text>
</comment>
<sequence length="237" mass="26620">MKQSRIGSRIGTQMRGQFEELYARRGGKTAYITVTYSMKAAIDVGLLGRTNYLNYLACEGDPLIERVQYKPQRCLAEVGVTAAVVTRQRILQLRVVRAKRIDTEKLSPLLDHYAEQFRQKALRSPCAFDDVEILSLGSQDLVTGHEVALRNWHELVPWVAQARFHRLERLEQLFADLLVTRGQLTTGQVMALALQMEESPALLMAAAIRGVACGRWMSDFDIAPFGAHSVFRLGASQ</sequence>
<dbReference type="Proteomes" id="UP001385892">
    <property type="component" value="Unassembled WGS sequence"/>
</dbReference>
<evidence type="ECO:0008006" key="3">
    <source>
        <dbReference type="Google" id="ProtNLM"/>
    </source>
</evidence>
<evidence type="ECO:0000313" key="1">
    <source>
        <dbReference type="EMBL" id="MEJ8850821.1"/>
    </source>
</evidence>
<dbReference type="EMBL" id="JBBKZT010000017">
    <property type="protein sequence ID" value="MEJ8850821.1"/>
    <property type="molecule type" value="Genomic_DNA"/>
</dbReference>